<reference evidence="6 7" key="1">
    <citation type="submission" date="2014-03" db="EMBL/GenBank/DDBJ databases">
        <title>Sequencing and Comparison of Genomes and Transcriptome Profiles of Human Ehrlichiosis Agents.</title>
        <authorList>
            <person name="Lin M."/>
            <person name="Daugherty S.C."/>
            <person name="Nagaraj S."/>
            <person name="Cheng Z."/>
            <person name="Xiong Q."/>
            <person name="Lin F.-Y."/>
            <person name="Sengamalay N."/>
            <person name="Ott S."/>
            <person name="Godinez A."/>
            <person name="Tallon L.J."/>
            <person name="Sadzewicz L."/>
            <person name="Fraser C.M."/>
            <person name="Dunning Hotopp J.C."/>
            <person name="Rikihisa Y."/>
        </authorList>
    </citation>
    <scope>NUCLEOTIDE SEQUENCE [LARGE SCALE GENOMIC DNA]</scope>
    <source>
        <strain evidence="6 7">Oregon</strain>
    </source>
</reference>
<dbReference type="OrthoDB" id="9804068at2"/>
<protein>
    <recommendedName>
        <fullName evidence="5">4-hydroxy-3-methylbut-2-enyl diphosphate reductase</fullName>
        <shortName evidence="5">HMBPP reductase</shortName>
        <ecNumber evidence="5">1.17.7.4</ecNumber>
    </recommendedName>
</protein>
<dbReference type="EMBL" id="CP007481">
    <property type="protein sequence ID" value="AHX11359.1"/>
    <property type="molecule type" value="Genomic_DNA"/>
</dbReference>
<comment type="function">
    <text evidence="5">Catalyzes the conversion of 1-hydroxy-2-methyl-2-(E)-butenyl 4-diphosphate (HMBPP) into a mixture of isopentenyl diphosphate (IPP) and dimethylallyl diphosphate (DMAPP). Acts in the terminal step of the DOXP/MEP pathway for isoprenoid precursor biosynthesis.</text>
</comment>
<evidence type="ECO:0000256" key="1">
    <source>
        <dbReference type="ARBA" id="ARBA00022485"/>
    </source>
</evidence>
<evidence type="ECO:0000313" key="6">
    <source>
        <dbReference type="EMBL" id="AHX11359.1"/>
    </source>
</evidence>
<gene>
    <name evidence="5 6" type="primary">ispH</name>
    <name evidence="6" type="ORF">NHE_0412</name>
</gene>
<evidence type="ECO:0000256" key="5">
    <source>
        <dbReference type="HAMAP-Rule" id="MF_00191"/>
    </source>
</evidence>
<evidence type="ECO:0000313" key="7">
    <source>
        <dbReference type="Proteomes" id="UP000023755"/>
    </source>
</evidence>
<feature type="binding site" evidence="5">
    <location>
        <position position="42"/>
    </location>
    <ligand>
        <name>(2E)-4-hydroxy-3-methylbut-2-enyl diphosphate</name>
        <dbReference type="ChEBI" id="CHEBI:128753"/>
    </ligand>
</feature>
<dbReference type="Proteomes" id="UP000023755">
    <property type="component" value="Chromosome"/>
</dbReference>
<comment type="catalytic activity">
    <reaction evidence="5">
        <text>isopentenyl diphosphate + 2 oxidized [2Fe-2S]-[ferredoxin] + H2O = (2E)-4-hydroxy-3-methylbut-2-enyl diphosphate + 2 reduced [2Fe-2S]-[ferredoxin] + 2 H(+)</text>
        <dbReference type="Rhea" id="RHEA:24488"/>
        <dbReference type="Rhea" id="RHEA-COMP:10000"/>
        <dbReference type="Rhea" id="RHEA-COMP:10001"/>
        <dbReference type="ChEBI" id="CHEBI:15377"/>
        <dbReference type="ChEBI" id="CHEBI:15378"/>
        <dbReference type="ChEBI" id="CHEBI:33737"/>
        <dbReference type="ChEBI" id="CHEBI:33738"/>
        <dbReference type="ChEBI" id="CHEBI:128753"/>
        <dbReference type="ChEBI" id="CHEBI:128769"/>
        <dbReference type="EC" id="1.17.7.4"/>
    </reaction>
</comment>
<feature type="binding site" evidence="5">
    <location>
        <position position="264"/>
    </location>
    <ligand>
        <name>dimethylallyl diphosphate</name>
        <dbReference type="ChEBI" id="CHEBI:57623"/>
    </ligand>
</feature>
<dbReference type="Pfam" id="PF02401">
    <property type="entry name" value="LYTB"/>
    <property type="match status" value="1"/>
</dbReference>
<dbReference type="NCBIfam" id="TIGR00216">
    <property type="entry name" value="ispH_lytB"/>
    <property type="match status" value="1"/>
</dbReference>
<feature type="binding site" evidence="5">
    <location>
        <position position="75"/>
    </location>
    <ligand>
        <name>(2E)-4-hydroxy-3-methylbut-2-enyl diphosphate</name>
        <dbReference type="ChEBI" id="CHEBI:128753"/>
    </ligand>
</feature>
<keyword evidence="4 5" id="KW-0411">Iron-sulfur</keyword>
<feature type="binding site" evidence="5">
    <location>
        <position position="42"/>
    </location>
    <ligand>
        <name>dimethylallyl diphosphate</name>
        <dbReference type="ChEBI" id="CHEBI:57623"/>
    </ligand>
</feature>
<feature type="binding site" evidence="5">
    <location>
        <position position="222"/>
    </location>
    <ligand>
        <name>dimethylallyl diphosphate</name>
        <dbReference type="ChEBI" id="CHEBI:57623"/>
    </ligand>
</feature>
<dbReference type="RefSeq" id="WP_038559354.1">
    <property type="nucleotide sequence ID" value="NZ_CP007481.1"/>
</dbReference>
<dbReference type="PANTHER" id="PTHR30426">
    <property type="entry name" value="4-HYDROXY-3-METHYLBUT-2-ENYL DIPHOSPHATE REDUCTASE"/>
    <property type="match status" value="1"/>
</dbReference>
<sequence length="303" mass="33845">MEILIAAPRGFCAGVERAVNTVDIAIDRYPEKKIFVHHEIVHNTRVIQDFKARGVVFIENVNEAEANSVLILNAHGVSSEVEDHAKSMDLILIDASCPLVLKIHREAQAYEKENFTVLIIGNRNHAEVMGTAGRVKARTYILEKLEDIEKLDDLEGKLAYVTQSTLSCDHVSVMVNALKRKFPNIVGRSDICYATQNRQDAVKALAKEVDLMLIVGSKNSSNSNNLMRVSREICPKAFLIDNYKEAEAHWFEGVNRIGISSGASAPDLLVQELVEFLKNNFDCTESSDFVFKGENVKFKLPNI</sequence>
<comment type="similarity">
    <text evidence="5">Belongs to the IspH family.</text>
</comment>
<feature type="active site" description="Proton donor" evidence="5">
    <location>
        <position position="127"/>
    </location>
</feature>
<dbReference type="HOGENOM" id="CLU_027486_0_0_5"/>
<dbReference type="Gene3D" id="3.40.50.11270">
    <property type="match status" value="1"/>
</dbReference>
<feature type="binding site" evidence="5">
    <location>
        <position position="125"/>
    </location>
    <ligand>
        <name>(2E)-4-hydroxy-3-methylbut-2-enyl diphosphate</name>
        <dbReference type="ChEBI" id="CHEBI:128753"/>
    </ligand>
</feature>
<keyword evidence="5 6" id="KW-0560">Oxidoreductase</keyword>
<feature type="binding site" evidence="5">
    <location>
        <position position="75"/>
    </location>
    <ligand>
        <name>dimethylallyl diphosphate</name>
        <dbReference type="ChEBI" id="CHEBI:57623"/>
    </ligand>
</feature>
<accession>X5HJT9</accession>
<dbReference type="HAMAP" id="MF_00191">
    <property type="entry name" value="IspH"/>
    <property type="match status" value="1"/>
</dbReference>
<evidence type="ECO:0000256" key="4">
    <source>
        <dbReference type="ARBA" id="ARBA00023014"/>
    </source>
</evidence>
<feature type="binding site" evidence="5">
    <location>
        <position position="264"/>
    </location>
    <ligand>
        <name>(2E)-4-hydroxy-3-methylbut-2-enyl diphosphate</name>
        <dbReference type="ChEBI" id="CHEBI:128753"/>
    </ligand>
</feature>
<dbReference type="UniPathway" id="UPA00059">
    <property type="reaction ID" value="UER00105"/>
</dbReference>
<dbReference type="EC" id="1.17.7.4" evidence="5"/>
<dbReference type="GO" id="GO:0051539">
    <property type="term" value="F:4 iron, 4 sulfur cluster binding"/>
    <property type="evidence" value="ECO:0007669"/>
    <property type="project" value="UniProtKB-UniRule"/>
</dbReference>
<feature type="binding site" evidence="5">
    <location>
        <position position="221"/>
    </location>
    <ligand>
        <name>isopentenyl diphosphate</name>
        <dbReference type="ChEBI" id="CHEBI:128769"/>
    </ligand>
</feature>
<dbReference type="UniPathway" id="UPA00056">
    <property type="reaction ID" value="UER00097"/>
</dbReference>
<feature type="binding site" evidence="5">
    <location>
        <position position="125"/>
    </location>
    <ligand>
        <name>isopentenyl diphosphate</name>
        <dbReference type="ChEBI" id="CHEBI:128769"/>
    </ligand>
</feature>
<evidence type="ECO:0000256" key="3">
    <source>
        <dbReference type="ARBA" id="ARBA00023004"/>
    </source>
</evidence>
<dbReference type="KEGG" id="nhm:NHE_0412"/>
<feature type="binding site" evidence="5">
    <location>
        <position position="42"/>
    </location>
    <ligand>
        <name>isopentenyl diphosphate</name>
        <dbReference type="ChEBI" id="CHEBI:128769"/>
    </ligand>
</feature>
<feature type="binding site" evidence="5">
    <location>
        <position position="97"/>
    </location>
    <ligand>
        <name>[4Fe-4S] cluster</name>
        <dbReference type="ChEBI" id="CHEBI:49883"/>
    </ligand>
</feature>
<keyword evidence="5" id="KW-0414">Isoprene biosynthesis</keyword>
<organism evidence="6 7">
    <name type="scientific">Neorickettsia helminthoeca str. Oregon</name>
    <dbReference type="NCBI Taxonomy" id="1286528"/>
    <lineage>
        <taxon>Bacteria</taxon>
        <taxon>Pseudomonadati</taxon>
        <taxon>Pseudomonadota</taxon>
        <taxon>Alphaproteobacteria</taxon>
        <taxon>Rickettsiales</taxon>
        <taxon>Anaplasmataceae</taxon>
        <taxon>Neorickettsia</taxon>
    </lineage>
</organism>
<feature type="binding site" evidence="5">
    <location>
        <position position="75"/>
    </location>
    <ligand>
        <name>isopentenyl diphosphate</name>
        <dbReference type="ChEBI" id="CHEBI:128769"/>
    </ligand>
</feature>
<name>X5HJT9_9RICK</name>
<feature type="binding site" evidence="5">
    <location>
        <position position="12"/>
    </location>
    <ligand>
        <name>[4Fe-4S] cluster</name>
        <dbReference type="ChEBI" id="CHEBI:49883"/>
    </ligand>
</feature>
<dbReference type="GO" id="GO:0016114">
    <property type="term" value="P:terpenoid biosynthetic process"/>
    <property type="evidence" value="ECO:0007669"/>
    <property type="project" value="UniProtKB-UniRule"/>
</dbReference>
<keyword evidence="7" id="KW-1185">Reference proteome</keyword>
<comment type="cofactor">
    <cofactor evidence="5">
        <name>[4Fe-4S] cluster</name>
        <dbReference type="ChEBI" id="CHEBI:49883"/>
    </cofactor>
    <text evidence="5">Binds 1 [4Fe-4S] cluster per subunit.</text>
</comment>
<dbReference type="STRING" id="1286528.NHE_0412"/>
<feature type="binding site" evidence="5">
    <location>
        <position position="221"/>
    </location>
    <ligand>
        <name>(2E)-4-hydroxy-3-methylbut-2-enyl diphosphate</name>
        <dbReference type="ChEBI" id="CHEBI:128753"/>
    </ligand>
</feature>
<dbReference type="GO" id="GO:0019288">
    <property type="term" value="P:isopentenyl diphosphate biosynthetic process, methylerythritol 4-phosphate pathway"/>
    <property type="evidence" value="ECO:0007669"/>
    <property type="project" value="UniProtKB-UniRule"/>
</dbReference>
<comment type="pathway">
    <text evidence="5">Isoprenoid biosynthesis; isopentenyl diphosphate biosynthesis via DXP pathway; isopentenyl diphosphate from 1-deoxy-D-xylulose 5-phosphate: step 6/6.</text>
</comment>
<evidence type="ECO:0000256" key="2">
    <source>
        <dbReference type="ARBA" id="ARBA00022723"/>
    </source>
</evidence>
<keyword evidence="1 5" id="KW-0004">4Fe-4S</keyword>
<dbReference type="GO" id="GO:0051745">
    <property type="term" value="F:4-hydroxy-3-methylbut-2-enyl diphosphate reductase activity"/>
    <property type="evidence" value="ECO:0007669"/>
    <property type="project" value="UniProtKB-UniRule"/>
</dbReference>
<comment type="pathway">
    <text evidence="5">Isoprenoid biosynthesis; dimethylallyl diphosphate biosynthesis; dimethylallyl diphosphate from (2E)-4-hydroxy-3-methylbutenyl diphosphate: step 1/1.</text>
</comment>
<dbReference type="CDD" id="cd13944">
    <property type="entry name" value="lytB_ispH"/>
    <property type="match status" value="1"/>
</dbReference>
<feature type="binding site" evidence="5">
    <location>
        <position position="125"/>
    </location>
    <ligand>
        <name>dimethylallyl diphosphate</name>
        <dbReference type="ChEBI" id="CHEBI:57623"/>
    </ligand>
</feature>
<dbReference type="AlphaFoldDB" id="X5HJT9"/>
<feature type="binding site" evidence="5">
    <location>
        <position position="220"/>
    </location>
    <ligand>
        <name>isopentenyl diphosphate</name>
        <dbReference type="ChEBI" id="CHEBI:128769"/>
    </ligand>
</feature>
<feature type="binding site" evidence="5">
    <location>
        <position position="264"/>
    </location>
    <ligand>
        <name>isopentenyl diphosphate</name>
        <dbReference type="ChEBI" id="CHEBI:128769"/>
    </ligand>
</feature>
<dbReference type="PANTHER" id="PTHR30426:SF0">
    <property type="entry name" value="4-HYDROXY-3-METHYLBUT-2-ENYL DIPHOSPHATE REDUCTASE"/>
    <property type="match status" value="1"/>
</dbReference>
<feature type="binding site" evidence="5">
    <location>
        <position position="164"/>
    </location>
    <ligand>
        <name>(2E)-4-hydroxy-3-methylbut-2-enyl diphosphate</name>
        <dbReference type="ChEBI" id="CHEBI:128753"/>
    </ligand>
</feature>
<comment type="catalytic activity">
    <reaction evidence="5">
        <text>dimethylallyl diphosphate + 2 oxidized [2Fe-2S]-[ferredoxin] + H2O = (2E)-4-hydroxy-3-methylbut-2-enyl diphosphate + 2 reduced [2Fe-2S]-[ferredoxin] + 2 H(+)</text>
        <dbReference type="Rhea" id="RHEA:24825"/>
        <dbReference type="Rhea" id="RHEA-COMP:10000"/>
        <dbReference type="Rhea" id="RHEA-COMP:10001"/>
        <dbReference type="ChEBI" id="CHEBI:15377"/>
        <dbReference type="ChEBI" id="CHEBI:15378"/>
        <dbReference type="ChEBI" id="CHEBI:33737"/>
        <dbReference type="ChEBI" id="CHEBI:33738"/>
        <dbReference type="ChEBI" id="CHEBI:57623"/>
        <dbReference type="ChEBI" id="CHEBI:128753"/>
        <dbReference type="EC" id="1.17.7.4"/>
    </reaction>
</comment>
<feature type="binding site" evidence="5">
    <location>
        <position position="220"/>
    </location>
    <ligand>
        <name>(2E)-4-hydroxy-3-methylbut-2-enyl diphosphate</name>
        <dbReference type="ChEBI" id="CHEBI:128753"/>
    </ligand>
</feature>
<feature type="binding site" evidence="5">
    <location>
        <position position="220"/>
    </location>
    <ligand>
        <name>dimethylallyl diphosphate</name>
        <dbReference type="ChEBI" id="CHEBI:57623"/>
    </ligand>
</feature>
<dbReference type="GO" id="GO:0050992">
    <property type="term" value="P:dimethylallyl diphosphate biosynthetic process"/>
    <property type="evidence" value="ECO:0007669"/>
    <property type="project" value="UniProtKB-UniRule"/>
</dbReference>
<keyword evidence="2 5" id="KW-0479">Metal-binding</keyword>
<dbReference type="InterPro" id="IPR003451">
    <property type="entry name" value="LytB/IspH"/>
</dbReference>
<proteinExistence type="inferred from homology"/>
<feature type="binding site" evidence="5">
    <location>
        <position position="222"/>
    </location>
    <ligand>
        <name>isopentenyl diphosphate</name>
        <dbReference type="ChEBI" id="CHEBI:128769"/>
    </ligand>
</feature>
<feature type="binding site" evidence="5">
    <location>
        <position position="192"/>
    </location>
    <ligand>
        <name>[4Fe-4S] cluster</name>
        <dbReference type="ChEBI" id="CHEBI:49883"/>
    </ligand>
</feature>
<keyword evidence="3 5" id="KW-0408">Iron</keyword>
<feature type="binding site" evidence="5">
    <location>
        <position position="221"/>
    </location>
    <ligand>
        <name>dimethylallyl diphosphate</name>
        <dbReference type="ChEBI" id="CHEBI:57623"/>
    </ligand>
</feature>
<feature type="binding site" evidence="5">
    <location>
        <position position="222"/>
    </location>
    <ligand>
        <name>(2E)-4-hydroxy-3-methylbut-2-enyl diphosphate</name>
        <dbReference type="ChEBI" id="CHEBI:128753"/>
    </ligand>
</feature>
<dbReference type="Gene3D" id="3.40.1010.20">
    <property type="entry name" value="4-hydroxy-3-methylbut-2-enyl diphosphate reductase, catalytic domain"/>
    <property type="match status" value="2"/>
</dbReference>
<dbReference type="GO" id="GO:0046872">
    <property type="term" value="F:metal ion binding"/>
    <property type="evidence" value="ECO:0007669"/>
    <property type="project" value="UniProtKB-KW"/>
</dbReference>